<dbReference type="PANTHER" id="PTHR11748:SF114">
    <property type="entry name" value="ARYL-ALCOHOL OXIDASE VANILLYL-ALCOHOL OXIDASE (AFU_ORTHOLOGUE AFUA_3G09500)-RELATED"/>
    <property type="match status" value="1"/>
</dbReference>
<evidence type="ECO:0000256" key="2">
    <source>
        <dbReference type="ARBA" id="ARBA00022827"/>
    </source>
</evidence>
<keyword evidence="1" id="KW-0285">Flavoprotein</keyword>
<dbReference type="InterPro" id="IPR016169">
    <property type="entry name" value="FAD-bd_PCMH_sub2"/>
</dbReference>
<sequence length="576" mass="61817">MADTPGPIFYADKAVQAQHDALFRGSAQRDVPETLPPGVSRPAWEAALRAFRDIVGADGVHTGAALVNYTDPFELWQDTDRRHVPSAALWPRTVEHIQAILKVCNAAGIPLWTISRGKNLGYGGPSPRVSGSVVLDLHKMAAILEIDDELAYCVVEPGVTFFDLYEHCRAKQLKVWPSAPSLGWGSVMGNALDRGFGYTRTGDHHRQICGMEVVTARGDVIRTGQFAIAGGAAAHLSQSSFGPSLDGLFLQSNLGIVTKLGMWMTPQPQAYMSCALEVDDAAGLADMVDVLGALKRQDVLQNAPVVRNIVAWASSTGPRKDYYTGDGAMPPHVLAAVQAKLRTGYWMAKFALYGPEAVVAARFAAAQALVAQQAPHARLRGDLHVGAPDSAGVDAAGIPAAQGGGGMAGVPDLWTLGVRDFRAADNPGGIGGHCDFSPVLPARGRDVVDWYAAAKAITTAHGFDAYVGGVVYERTFIMIHMLIYDKTLPGHRQQIGRIVPGLFAEAKKRGLSTYRSHLNDMDAVADTYDYNDHAYRRFVEGLKDDLDPNGILSPGKNGIWPRKLRDSHGNVGGTKL</sequence>
<dbReference type="SUPFAM" id="SSF55103">
    <property type="entry name" value="FAD-linked oxidases, C-terminal domain"/>
    <property type="match status" value="1"/>
</dbReference>
<keyword evidence="2" id="KW-0274">FAD</keyword>
<dbReference type="Pfam" id="PF01565">
    <property type="entry name" value="FAD_binding_4"/>
    <property type="match status" value="1"/>
</dbReference>
<dbReference type="InterPro" id="IPR016164">
    <property type="entry name" value="FAD-linked_Oxase-like_C"/>
</dbReference>
<dbReference type="InterPro" id="IPR016167">
    <property type="entry name" value="FAD-bd_PCMH_sub1"/>
</dbReference>
<evidence type="ECO:0000256" key="1">
    <source>
        <dbReference type="ARBA" id="ARBA00022630"/>
    </source>
</evidence>
<dbReference type="Gene3D" id="3.30.465.10">
    <property type="match status" value="1"/>
</dbReference>
<dbReference type="Gene3D" id="1.10.45.10">
    <property type="entry name" value="Vanillyl-alcohol Oxidase, Chain A, domain 4"/>
    <property type="match status" value="1"/>
</dbReference>
<dbReference type="PROSITE" id="PS51387">
    <property type="entry name" value="FAD_PCMH"/>
    <property type="match status" value="1"/>
</dbReference>
<dbReference type="InterPro" id="IPR016166">
    <property type="entry name" value="FAD-bd_PCMH"/>
</dbReference>
<gene>
    <name evidence="4" type="ORF">SCUCBS95973_001615</name>
</gene>
<keyword evidence="5" id="KW-1185">Reference proteome</keyword>
<dbReference type="Gene3D" id="3.30.43.10">
    <property type="entry name" value="Uridine Diphospho-n-acetylenolpyruvylglucosamine Reductase, domain 2"/>
    <property type="match status" value="1"/>
</dbReference>
<name>A0ABP0B0M6_9PEZI</name>
<dbReference type="InterPro" id="IPR036318">
    <property type="entry name" value="FAD-bd_PCMH-like_sf"/>
</dbReference>
<feature type="domain" description="FAD-binding PCMH-type" evidence="3">
    <location>
        <begin position="81"/>
        <end position="267"/>
    </location>
</feature>
<reference evidence="4 5" key="1">
    <citation type="submission" date="2024-01" db="EMBL/GenBank/DDBJ databases">
        <authorList>
            <person name="Allen C."/>
            <person name="Tagirdzhanova G."/>
        </authorList>
    </citation>
    <scope>NUCLEOTIDE SEQUENCE [LARGE SCALE GENOMIC DNA]</scope>
</reference>
<evidence type="ECO:0000313" key="5">
    <source>
        <dbReference type="Proteomes" id="UP001642405"/>
    </source>
</evidence>
<comment type="caution">
    <text evidence="4">The sequence shown here is derived from an EMBL/GenBank/DDBJ whole genome shotgun (WGS) entry which is preliminary data.</text>
</comment>
<accession>A0ABP0B0M6</accession>
<dbReference type="Gene3D" id="3.40.462.10">
    <property type="entry name" value="FAD-linked oxidases, C-terminal domain"/>
    <property type="match status" value="1"/>
</dbReference>
<dbReference type="InterPro" id="IPR016171">
    <property type="entry name" value="Vanillyl_alc_oxidase_C-sub2"/>
</dbReference>
<proteinExistence type="predicted"/>
<evidence type="ECO:0000259" key="3">
    <source>
        <dbReference type="PROSITE" id="PS51387"/>
    </source>
</evidence>
<dbReference type="InterPro" id="IPR016170">
    <property type="entry name" value="Cytok_DH_C_sf"/>
</dbReference>
<dbReference type="SUPFAM" id="SSF56176">
    <property type="entry name" value="FAD-binding/transporter-associated domain-like"/>
    <property type="match status" value="1"/>
</dbReference>
<evidence type="ECO:0000313" key="4">
    <source>
        <dbReference type="EMBL" id="CAK7212894.1"/>
    </source>
</evidence>
<protein>
    <recommendedName>
        <fullName evidence="3">FAD-binding PCMH-type domain-containing protein</fullName>
    </recommendedName>
</protein>
<organism evidence="4 5">
    <name type="scientific">Sporothrix curviconia</name>
    <dbReference type="NCBI Taxonomy" id="1260050"/>
    <lineage>
        <taxon>Eukaryota</taxon>
        <taxon>Fungi</taxon>
        <taxon>Dikarya</taxon>
        <taxon>Ascomycota</taxon>
        <taxon>Pezizomycotina</taxon>
        <taxon>Sordariomycetes</taxon>
        <taxon>Sordariomycetidae</taxon>
        <taxon>Ophiostomatales</taxon>
        <taxon>Ophiostomataceae</taxon>
        <taxon>Sporothrix</taxon>
    </lineage>
</organism>
<dbReference type="PANTHER" id="PTHR11748">
    <property type="entry name" value="D-LACTATE DEHYDROGENASE"/>
    <property type="match status" value="1"/>
</dbReference>
<dbReference type="EMBL" id="CAWUHB010000006">
    <property type="protein sequence ID" value="CAK7212894.1"/>
    <property type="molecule type" value="Genomic_DNA"/>
</dbReference>
<dbReference type="InterPro" id="IPR006094">
    <property type="entry name" value="Oxid_FAD_bind_N"/>
</dbReference>
<dbReference type="Proteomes" id="UP001642405">
    <property type="component" value="Unassembled WGS sequence"/>
</dbReference>